<accession>A0A6J6KIE7</accession>
<feature type="domain" description="CshA" evidence="6">
    <location>
        <begin position="929"/>
        <end position="1036"/>
    </location>
</feature>
<organism evidence="7">
    <name type="scientific">freshwater metagenome</name>
    <dbReference type="NCBI Taxonomy" id="449393"/>
    <lineage>
        <taxon>unclassified sequences</taxon>
        <taxon>metagenomes</taxon>
        <taxon>ecological metagenomes</taxon>
    </lineage>
</organism>
<dbReference type="Pfam" id="PF17210">
    <property type="entry name" value="SdrD_B"/>
    <property type="match status" value="1"/>
</dbReference>
<dbReference type="EMBL" id="CAEZWE010000018">
    <property type="protein sequence ID" value="CAB4648808.1"/>
    <property type="molecule type" value="Genomic_DNA"/>
</dbReference>
<evidence type="ECO:0000256" key="2">
    <source>
        <dbReference type="ARBA" id="ARBA00022525"/>
    </source>
</evidence>
<proteinExistence type="predicted"/>
<dbReference type="GO" id="GO:0005576">
    <property type="term" value="C:extracellular region"/>
    <property type="evidence" value="ECO:0007669"/>
    <property type="project" value="UniProtKB-SubCell"/>
</dbReference>
<feature type="domain" description="CshA" evidence="6">
    <location>
        <begin position="1484"/>
        <end position="1588"/>
    </location>
</feature>
<feature type="region of interest" description="Disordered" evidence="4">
    <location>
        <begin position="37"/>
        <end position="56"/>
    </location>
</feature>
<feature type="domain" description="CshA" evidence="6">
    <location>
        <begin position="381"/>
        <end position="483"/>
    </location>
</feature>
<feature type="domain" description="SD-repeat containing protein B" evidence="5">
    <location>
        <begin position="1730"/>
        <end position="1844"/>
    </location>
</feature>
<name>A0A6J6KIE7_9ZZZZ</name>
<protein>
    <submittedName>
        <fullName evidence="7">Unannotated protein</fullName>
    </submittedName>
</protein>
<keyword evidence="2" id="KW-0964">Secreted</keyword>
<dbReference type="InterPro" id="IPR033764">
    <property type="entry name" value="Sdr_B"/>
</dbReference>
<feature type="domain" description="CshA" evidence="6">
    <location>
        <begin position="487"/>
        <end position="594"/>
    </location>
</feature>
<evidence type="ECO:0000256" key="1">
    <source>
        <dbReference type="ARBA" id="ARBA00004613"/>
    </source>
</evidence>
<sequence length="1855" mass="190838">MNADGTVTFDPLPTFTGTATPVPYQAKDSLNRTVTSTITPTVGLPPVPTASPNTSSGDYDTNQTIAPLGNDTPGAPSFPLLAGSVLLCGTNETAPNCTLTTLTVAGEGTYTVNADGTVTFDPLPTFTGTATPVSYQAKDSLNRTVTSTITPTVGLPPVPTASPNTSSGDYDTNQTIAPLGNDTPGAPSFPLLAGSVLLCGTNETAPNCTLTSLTVPGEGTYTVNADGTVTFDPLPTFTGTATPVSYQAKDSLNRAVTSTITPTVGLPPIPTASPEAITDAYDTNQTYTPVSNDTAGAPSFPLLATTVLLCDANQTAPACDKTTVTVPNQGTYTVNPTTGAVVFDPLPTFTGTATPVSYQVSDSLGRAATSTITPTVTAPPITAVDDTSSGAYDTNQTISPLLNDTPGAEWVPTSLRLCDTNQIAPNCSLTTLTVPGEGTYTVNANGTVTFDPLPTFTGTATPVVYQATDVLGRTATADITATVGLPPVPTASPNTSSGDYDTNQTIAPLGNDTPGAPSFPLLPGSVLLCGANETSPNCTLTTLTVPGEGTYTVNADGTVTFDPLPTFTGTATPVPYQAKDSLNRAVTSTITPTVGLPPVPTASPEAISDNYDTNQTYTPLSNDTPGAASFPLLANTVLLCGTGQTAPACDKTTLTVAGQGTYTVNSDGTVLFDPLPTFTGTATPVSYQGSDSLGRTATSTITPTVGLPPVPTASPEANSDAYDTNQTYTPVSNDTAGASSFPLLVTTVLLCGTGQTAPACDKTTVTVPNQGTYTVNPTTGAVVFDPLPTFVGTATPVSYQVKDSLNRAATSTITPTVIAPPITAVDDTSSDAYDTNQTISPLVNDTPGAQWVPTSVRLCDTGETAPNCTLTSLTVPNEGTYTVNSNGTVTFNPEPTFTGTATPIAYQATDILGRTATADITPTVGLPPVPTASPEAITDAYDTNQTYTPLSNDTPGAPSFPLLASTVLLCGTGQTAPACDKTTVTVPNQGTYTVNPSTGEVVFDPLPTFTGTATPVAYQAKDSLNRTVTSTITPTVGAPPVPTASPEAISDAYDTIQTYSPVSNDTPGASSFPLLVTTVLLCGTGQTAPACDKTTLTVTGQGTYTVNPTTGAVTFDPLPTFTGTATPISYQAKDSLNRAVTSTISPTVGLPPVPTASPEAITDAYDTNQTYTPLSNDTPGAPSFPLLASTVLLCATNQTAPNCTMTSLTTPNEGTYTVNPTTGAVVFDPLPTFTGTATPISYQAKDSLNRSVTSTITPTVTAPPITAIDDVSRNAFDTNQIISPLINDVPSAPWNPASVRLCDTGETAPSCTLTSLTVPNEGMYTVNSDGTVTFNPEPTFTGTATPIAYQATDVLGRTATADITPTVDPPARPTASPETKLLLPGATAVFTRVVGMSALATGAGLQIGGTNGPCLVDPSSNTCGTTVTIQDEGTWTIDQTTGVASFVALTTISVGTKTPVVYKVTDILGQTATSTLTPIIPPPPSAQDDAITTNYDVTQTYTPFTNDTFSSVAPVVASSLRLCASVSDTNTCTATTLVVPDEGTFTVNSNGTVTFDPLPTFVGTATPVRYQANDIAGQTVTATLNPTVLPPPLPSASIDTASAREGRTITFTPWLNDSPGPVSALGGESLSFVPTSLRLCPLGTVAKAGVIVVPTAIPVCTLTKLTTKDGTYTVNTKTGKVTFVHRRGFAGTAIEPVMYQLANTWKGPFGAAYTTSQLIPTIVPSRIPAASVGDWVWRDMKGDGLQNRKDWGISGVLVSLRTMDGREVTDLFGNTVKPKRTDKDGKYRFDDLPAGQYVVKVRYPKGLFPTTADRPGRSRNSSTTQAVSRYLELGQHDGTLDFGMVGRKPALPTTK</sequence>
<keyword evidence="3" id="KW-0732">Signal</keyword>
<evidence type="ECO:0000259" key="6">
    <source>
        <dbReference type="Pfam" id="PF19076"/>
    </source>
</evidence>
<feature type="domain" description="CshA" evidence="6">
    <location>
        <begin position="46"/>
        <end position="153"/>
    </location>
</feature>
<reference evidence="7" key="1">
    <citation type="submission" date="2020-05" db="EMBL/GenBank/DDBJ databases">
        <authorList>
            <person name="Chiriac C."/>
            <person name="Salcher M."/>
            <person name="Ghai R."/>
            <person name="Kavagutti S V."/>
        </authorList>
    </citation>
    <scope>NUCLEOTIDE SEQUENCE</scope>
</reference>
<feature type="region of interest" description="Disordered" evidence="4">
    <location>
        <begin position="148"/>
        <end position="167"/>
    </location>
</feature>
<evidence type="ECO:0000259" key="5">
    <source>
        <dbReference type="Pfam" id="PF17210"/>
    </source>
</evidence>
<evidence type="ECO:0000256" key="3">
    <source>
        <dbReference type="ARBA" id="ARBA00022729"/>
    </source>
</evidence>
<feature type="domain" description="CshA" evidence="6">
    <location>
        <begin position="1153"/>
        <end position="1260"/>
    </location>
</feature>
<feature type="domain" description="CshA" evidence="6">
    <location>
        <begin position="1041"/>
        <end position="1148"/>
    </location>
</feature>
<feature type="region of interest" description="Disordered" evidence="4">
    <location>
        <begin position="700"/>
        <end position="719"/>
    </location>
</feature>
<feature type="domain" description="CshA" evidence="6">
    <location>
        <begin position="1312"/>
        <end position="1367"/>
    </location>
</feature>
<feature type="domain" description="CshA" evidence="6">
    <location>
        <begin position="269"/>
        <end position="376"/>
    </location>
</feature>
<feature type="domain" description="CshA" evidence="6">
    <location>
        <begin position="599"/>
        <end position="705"/>
    </location>
</feature>
<dbReference type="Pfam" id="PF19076">
    <property type="entry name" value="CshA_repeat"/>
    <property type="match status" value="13"/>
</dbReference>
<dbReference type="Gene3D" id="2.60.40.10">
    <property type="entry name" value="Immunoglobulins"/>
    <property type="match status" value="1"/>
</dbReference>
<comment type="subcellular location">
    <subcellularLocation>
        <location evidence="1">Secreted</location>
    </subcellularLocation>
</comment>
<dbReference type="InterPro" id="IPR026395">
    <property type="entry name" value="CshA_fibril"/>
</dbReference>
<feature type="domain" description="CshA" evidence="6">
    <location>
        <begin position="157"/>
        <end position="264"/>
    </location>
</feature>
<dbReference type="NCBIfam" id="TIGR04225">
    <property type="entry name" value="CshA_fibril_rpt"/>
    <property type="match status" value="13"/>
</dbReference>
<gene>
    <name evidence="7" type="ORF">UFOPK2169_00623</name>
</gene>
<feature type="domain" description="CshA" evidence="6">
    <location>
        <begin position="822"/>
        <end position="924"/>
    </location>
</feature>
<evidence type="ECO:0000313" key="7">
    <source>
        <dbReference type="EMBL" id="CAB4648808.1"/>
    </source>
</evidence>
<dbReference type="SUPFAM" id="SSF117074">
    <property type="entry name" value="Hypothetical protein PA1324"/>
    <property type="match status" value="1"/>
</dbReference>
<feature type="domain" description="CshA" evidence="6">
    <location>
        <begin position="710"/>
        <end position="817"/>
    </location>
</feature>
<evidence type="ECO:0000256" key="4">
    <source>
        <dbReference type="SAM" id="MobiDB-lite"/>
    </source>
</evidence>
<dbReference type="InterPro" id="IPR013783">
    <property type="entry name" value="Ig-like_fold"/>
</dbReference>